<dbReference type="EMBL" id="AAMFQS010000003">
    <property type="protein sequence ID" value="EDG8856093.1"/>
    <property type="molecule type" value="Genomic_DNA"/>
</dbReference>
<dbReference type="EMBL" id="AAHWPO010000013">
    <property type="protein sequence ID" value="ECB1385330.1"/>
    <property type="molecule type" value="Genomic_DNA"/>
</dbReference>
<dbReference type="EMBL" id="DAASSY010000066">
    <property type="protein sequence ID" value="HAE6909746.1"/>
    <property type="molecule type" value="Genomic_DNA"/>
</dbReference>
<accession>A0A0C9EEP1</accession>
<dbReference type="EMBL" id="AAHSWZ010000012">
    <property type="protein sequence ID" value="EBZ9855284.1"/>
    <property type="molecule type" value="Genomic_DNA"/>
</dbReference>
<evidence type="ECO:0000313" key="30">
    <source>
        <dbReference type="EMBL" id="HAE1998748.1"/>
    </source>
</evidence>
<dbReference type="EMBL" id="AAMJVG010000003">
    <property type="protein sequence ID" value="EDI0992653.1"/>
    <property type="molecule type" value="Genomic_DNA"/>
</dbReference>
<sequence length="387" mass="42709">MFTERLARWLARSSAKSGINRPEDLNAVLSTDIGLVRAENQDLIAAIRVNTPSNVGNPFFAMALLDGMGGMQDGKQCATIALSTLFYSLIKFRSDPPESRLLKATLEANSVVYDYAKGHGGSTLSAVIIENGSAPVIVNVGDSRIYSFSLDCGLTAISSDDSLEALGGRGRGLLQFIGMGESIKPHINILDKNHKNIILTSDGTHFISHSAFEELLSHSSDFSTSAQRIAQYVQWCGAKDNASFGIINCNDIENSLNSHKDIGVELWDPHGNLHIMWMKNYPAAQNYFSQNIVDDQDKEPSPIIDDDGFENKKTLNNPSTKNLELDSETPQRELFSNESPEKSQDPSITSKAIKQRKNKDKKKAIEKIKKDQSVMINIKDEENKNED</sequence>
<evidence type="ECO:0000313" key="22">
    <source>
        <dbReference type="EMBL" id="EDG8934452.1"/>
    </source>
</evidence>
<dbReference type="EMBL" id="DAATYW010000022">
    <property type="protein sequence ID" value="HAF0687985.1"/>
    <property type="molecule type" value="Genomic_DNA"/>
</dbReference>
<dbReference type="PATRIC" id="fig|220341.7.peg.4933"/>
<evidence type="ECO:0000313" key="27">
    <source>
        <dbReference type="EMBL" id="EDI1137880.1"/>
    </source>
</evidence>
<proteinExistence type="predicted"/>
<dbReference type="EMBL" id="AAMFQZ010000002">
    <property type="protein sequence ID" value="EDG8891296.1"/>
    <property type="molecule type" value="Genomic_DNA"/>
</dbReference>
<dbReference type="EMBL" id="AAHRAJ010000017">
    <property type="protein sequence ID" value="EBZ4083057.1"/>
    <property type="molecule type" value="Genomic_DNA"/>
</dbReference>
<dbReference type="EMBL" id="AAGULE010000023">
    <property type="protein sequence ID" value="EBS1099285.1"/>
    <property type="molecule type" value="Genomic_DNA"/>
</dbReference>
<dbReference type="EMBL" id="AAKUKE010000015">
    <property type="protein sequence ID" value="ECV8216338.1"/>
    <property type="molecule type" value="Genomic_DNA"/>
</dbReference>
<evidence type="ECO:0000313" key="16">
    <source>
        <dbReference type="EMBL" id="ECV8216338.1"/>
    </source>
</evidence>
<evidence type="ECO:0000256" key="1">
    <source>
        <dbReference type="SAM" id="MobiDB-lite"/>
    </source>
</evidence>
<dbReference type="EMBL" id="AAHLZU010000014">
    <property type="protein sequence ID" value="EBX7034460.1"/>
    <property type="molecule type" value="Genomic_DNA"/>
</dbReference>
<evidence type="ECO:0000313" key="18">
    <source>
        <dbReference type="EMBL" id="EDB3626960.1"/>
    </source>
</evidence>
<evidence type="ECO:0000259" key="2">
    <source>
        <dbReference type="PROSITE" id="PS51746"/>
    </source>
</evidence>
<dbReference type="EMBL" id="DAASYX010000027">
    <property type="protein sequence ID" value="HAE7600042.1"/>
    <property type="molecule type" value="Genomic_DNA"/>
</dbReference>
<dbReference type="KEGG" id="sty:STY4824"/>
<dbReference type="EMBL" id="AAGVVD010000014">
    <property type="protein sequence ID" value="EBS5365015.1"/>
    <property type="molecule type" value="Genomic_DNA"/>
</dbReference>
<evidence type="ECO:0000313" key="24">
    <source>
        <dbReference type="EMBL" id="EDH5801496.1"/>
    </source>
</evidence>
<evidence type="ECO:0000313" key="36">
    <source>
        <dbReference type="EMBL" id="HAF0687985.1"/>
    </source>
</evidence>
<dbReference type="EMBL" id="DAAQQG010000022">
    <property type="protein sequence ID" value="HAE0418578.1"/>
    <property type="molecule type" value="Genomic_DNA"/>
</dbReference>
<organism evidence="38">
    <name type="scientific">Salmonella typhi</name>
    <dbReference type="NCBI Taxonomy" id="90370"/>
    <lineage>
        <taxon>Bacteria</taxon>
        <taxon>Pseudomonadati</taxon>
        <taxon>Pseudomonadota</taxon>
        <taxon>Gammaproteobacteria</taxon>
        <taxon>Enterobacterales</taxon>
        <taxon>Enterobacteriaceae</taxon>
        <taxon>Salmonella</taxon>
    </lineage>
</organism>
<feature type="compositionally biased region" description="Basic residues" evidence="1">
    <location>
        <begin position="353"/>
        <end position="362"/>
    </location>
</feature>
<evidence type="ECO:0000313" key="21">
    <source>
        <dbReference type="EMBL" id="EDG8902291.1"/>
    </source>
</evidence>
<dbReference type="SMART" id="SM00332">
    <property type="entry name" value="PP2Cc"/>
    <property type="match status" value="1"/>
</dbReference>
<dbReference type="EMBL" id="AAMFRD010000020">
    <property type="protein sequence ID" value="EDG8902291.1"/>
    <property type="molecule type" value="Genomic_DNA"/>
</dbReference>
<dbReference type="InterPro" id="IPR036457">
    <property type="entry name" value="PPM-type-like_dom_sf"/>
</dbReference>
<dbReference type="EMBL" id="DAARRK010000018">
    <property type="protein sequence ID" value="HAE3628573.1"/>
    <property type="molecule type" value="Genomic_DNA"/>
</dbReference>
<evidence type="ECO:0000313" key="4">
    <source>
        <dbReference type="EMBL" id="EBS0137884.1"/>
    </source>
</evidence>
<dbReference type="Proteomes" id="UP000000541">
    <property type="component" value="Chromosome"/>
</dbReference>
<reference evidence="4" key="3">
    <citation type="submission" date="2018-07" db="EMBL/GenBank/DDBJ databases">
        <authorList>
            <person name="Ashton P.M."/>
            <person name="Dallman T."/>
            <person name="Nair S."/>
            <person name="De Pinna E."/>
            <person name="Peters T."/>
            <person name="Grant K."/>
        </authorList>
    </citation>
    <scope>NUCLEOTIDE SEQUENCE</scope>
    <source>
        <strain evidence="22">116585</strain>
        <strain evidence="21">132015</strain>
        <strain evidence="16">14549</strain>
        <strain evidence="20">186520</strain>
        <strain evidence="19">189261</strain>
        <strain evidence="27">338438</strain>
        <strain evidence="25">339489</strain>
        <strain evidence="26">348081</strain>
        <strain evidence="24">365365</strain>
        <strain evidence="10">524805</strain>
        <strain evidence="8">531284</strain>
        <strain evidence="7">539099</strain>
        <strain evidence="9">550116</strain>
        <strain evidence="14">550675</strain>
        <strain evidence="6">550679</strain>
        <strain evidence="4">568336</strain>
        <strain evidence="5">606246</strain>
        <strain evidence="11">619925</strain>
        <strain evidence="12">643219</strain>
        <strain evidence="13">656788</strain>
        <strain evidence="15">673629</strain>
        <strain evidence="17">814947</strain>
        <strain evidence="18">815592</strain>
        <strain evidence="23">824494</strain>
    </source>
</reference>
<evidence type="ECO:0000313" key="17">
    <source>
        <dbReference type="EMBL" id="EDB3136719.1"/>
    </source>
</evidence>
<dbReference type="EMBL" id="AAHWWI010000013">
    <property type="protein sequence ID" value="ECB2193711.1"/>
    <property type="molecule type" value="Genomic_DNA"/>
</dbReference>
<evidence type="ECO:0000313" key="23">
    <source>
        <dbReference type="EMBL" id="EDH3994741.1"/>
    </source>
</evidence>
<protein>
    <recommendedName>
        <fullName evidence="2">PPM-type phosphatase domain-containing protein</fullName>
    </recommendedName>
</protein>
<dbReference type="PROSITE" id="PS51746">
    <property type="entry name" value="PPM_2"/>
    <property type="match status" value="1"/>
</dbReference>
<dbReference type="InterPro" id="IPR001932">
    <property type="entry name" value="PPM-type_phosphatase-like_dom"/>
</dbReference>
<evidence type="ECO:0000313" key="31">
    <source>
        <dbReference type="EMBL" id="HAE3628573.1"/>
    </source>
</evidence>
<evidence type="ECO:0000313" key="19">
    <source>
        <dbReference type="EMBL" id="EDG8856093.1"/>
    </source>
</evidence>
<dbReference type="EMBL" id="AALNGB010000012">
    <property type="protein sequence ID" value="EDB3626960.1"/>
    <property type="molecule type" value="Genomic_DNA"/>
</dbReference>
<dbReference type="EMBL" id="AAMJUX010000010">
    <property type="protein sequence ID" value="EDI0957929.1"/>
    <property type="molecule type" value="Genomic_DNA"/>
</dbReference>
<dbReference type="EMBL" id="DAAWDS010000057">
    <property type="protein sequence ID" value="HAF7400501.1"/>
    <property type="molecule type" value="Genomic_DNA"/>
</dbReference>
<evidence type="ECO:0000313" key="13">
    <source>
        <dbReference type="EMBL" id="ECA4924029.1"/>
    </source>
</evidence>
<evidence type="ECO:0000313" key="34">
    <source>
        <dbReference type="EMBL" id="HAE7810808.1"/>
    </source>
</evidence>
<evidence type="ECO:0000313" key="35">
    <source>
        <dbReference type="EMBL" id="HAE9578326.1"/>
    </source>
</evidence>
<feature type="region of interest" description="Disordered" evidence="1">
    <location>
        <begin position="295"/>
        <end position="368"/>
    </location>
</feature>
<dbReference type="EMBL" id="AL513382">
    <property type="protein sequence ID" value="CAD06946.1"/>
    <property type="molecule type" value="Genomic_DNA"/>
</dbReference>
<dbReference type="EMBL" id="DAATAS010000014">
    <property type="protein sequence ID" value="HAE7810808.1"/>
    <property type="molecule type" value="Genomic_DNA"/>
</dbReference>
<evidence type="ECO:0000313" key="29">
    <source>
        <dbReference type="EMBL" id="HAE0480305.1"/>
    </source>
</evidence>
<evidence type="ECO:0000313" key="15">
    <source>
        <dbReference type="EMBL" id="ECB2193711.1"/>
    </source>
</evidence>
<evidence type="ECO:0000313" key="11">
    <source>
        <dbReference type="EMBL" id="EBZ4083057.1"/>
    </source>
</evidence>
<dbReference type="EMBL" id="AAHEEH010000013">
    <property type="protein sequence ID" value="EBV1033085.1"/>
    <property type="molecule type" value="Genomic_DNA"/>
</dbReference>
<dbReference type="RefSeq" id="WP_000493739.1">
    <property type="nucleotide sequence ID" value="NZ_CAMRRO010000001.1"/>
</dbReference>
<dbReference type="EMBL" id="DAATPQ010000003">
    <property type="protein sequence ID" value="HAE9578326.1"/>
    <property type="molecule type" value="Genomic_DNA"/>
</dbReference>
<evidence type="ECO:0000313" key="20">
    <source>
        <dbReference type="EMBL" id="EDG8891296.1"/>
    </source>
</evidence>
<dbReference type="EMBL" id="DAAQQU010000003">
    <property type="protein sequence ID" value="HAE0480305.1"/>
    <property type="molecule type" value="Genomic_DNA"/>
</dbReference>
<dbReference type="EMBL" id="AAGUIA010000014">
    <property type="protein sequence ID" value="EBS0137884.1"/>
    <property type="molecule type" value="Genomic_DNA"/>
</dbReference>
<reference evidence="28" key="2">
    <citation type="journal article" date="2018" name="Genome Biol.">
        <title>SKESA: strategic k-mer extension for scrupulous assemblies.</title>
        <authorList>
            <person name="Souvorov A."/>
            <person name="Agarwala R."/>
            <person name="Lipman D.J."/>
        </authorList>
    </citation>
    <scope>NUCLEOTIDE SEQUENCE</scope>
    <source>
        <strain evidence="31">09-1703</strain>
        <strain evidence="33">09-1979</strain>
        <strain evidence="30">10-1436</strain>
        <strain evidence="32">11-2088</strain>
        <strain evidence="37">12-0098</strain>
        <strain evidence="36">13-0747</strain>
        <strain evidence="35">13-7562</strain>
        <strain evidence="34">IP E.88.374</strain>
        <strain evidence="28">Sam_1c96eabc-5ba9-4785-8bb4-b62bc64a6574</strain>
        <strain evidence="29">Sam_2e1fd039-ec06-4964-b74e-443d7665d7a0</strain>
    </source>
</reference>
<gene>
    <name evidence="3" type="ordered locus">STY4824</name>
    <name evidence="19" type="ORF">CAJ76_03995</name>
    <name evidence="21" type="ORF">CAJ80_12810</name>
    <name evidence="20" type="ORF">CAJ85_02065</name>
    <name evidence="22" type="ORF">CAL67_17680</name>
    <name evidence="24" type="ORF">CB224_12735</name>
    <name evidence="25" type="ORF">CC884_09010</name>
    <name evidence="26" type="ORF">CC907_03020</name>
    <name evidence="27" type="ORF">CC972_03960</name>
    <name evidence="5" type="ORF">D6Q30_13425</name>
    <name evidence="7" type="ORF">DNM71_18360</name>
    <name evidence="8" type="ORF">DNV09_10415</name>
    <name evidence="9" type="ORF">DS261_13540</name>
    <name evidence="4" type="ORF">DUQ91_13730</name>
    <name evidence="6" type="ORF">DUV11_13425</name>
    <name evidence="10" type="ORF">DVG36_11140</name>
    <name evidence="11" type="ORF">EBC38_14785</name>
    <name evidence="12" type="ORF">EID90_10365</name>
    <name evidence="13" type="ORF">ELQ62_08645</name>
    <name evidence="14" type="ORF">EU445_12555</name>
    <name evidence="15" type="ORF">EVI00_13425</name>
    <name evidence="17" type="ORF">F9R11_14485</name>
    <name evidence="18" type="ORF">F9Y21_12480</name>
    <name evidence="29" type="ORF">G2227_05180</name>
    <name evidence="28" type="ORF">G2244_18955</name>
    <name evidence="31" type="ORF">G3982_002175</name>
    <name evidence="30" type="ORF">G3V49_003846</name>
    <name evidence="32" type="ORF">G4L28_004526</name>
    <name evidence="33" type="ORF">G4P30_003525</name>
    <name evidence="35" type="ORF">G4Y55_001027</name>
    <name evidence="37" type="ORF">G9264_004090</name>
    <name evidence="36" type="ORF">G9C68_003658</name>
    <name evidence="23" type="ORF">GDI29_06525</name>
    <name evidence="34" type="ORF">GND71_002691</name>
    <name evidence="16" type="ORF">ZZ17_11690</name>
</gene>
<dbReference type="EMBL" id="AAHUNO010000010">
    <property type="protein sequence ID" value="ECA4924029.1"/>
    <property type="molecule type" value="Genomic_DNA"/>
</dbReference>
<evidence type="ECO:0000313" key="32">
    <source>
        <dbReference type="EMBL" id="HAE6909746.1"/>
    </source>
</evidence>
<dbReference type="AlphaFoldDB" id="A0A3U8KZA1"/>
<dbReference type="EMBL" id="AAMFRJ010000059">
    <property type="protein sequence ID" value="EDG8934452.1"/>
    <property type="molecule type" value="Genomic_DNA"/>
</dbReference>
<dbReference type="Gene3D" id="3.60.40.10">
    <property type="entry name" value="PPM-type phosphatase domain"/>
    <property type="match status" value="1"/>
</dbReference>
<evidence type="ECO:0000313" key="7">
    <source>
        <dbReference type="EMBL" id="EBV0722153.1"/>
    </source>
</evidence>
<dbReference type="EMBL" id="AAMHNJ010000004">
    <property type="protein sequence ID" value="EDH3994741.1"/>
    <property type="molecule type" value="Genomic_DNA"/>
</dbReference>
<evidence type="ECO:0000313" key="6">
    <source>
        <dbReference type="EMBL" id="EBS5365015.1"/>
    </source>
</evidence>
<evidence type="ECO:0000313" key="28">
    <source>
        <dbReference type="EMBL" id="HAE0418578.1"/>
    </source>
</evidence>
<dbReference type="STRING" id="220341.gene:17588647"/>
<dbReference type="EMBL" id="AAMJWL010000002">
    <property type="protein sequence ID" value="EDI1137880.1"/>
    <property type="molecule type" value="Genomic_DNA"/>
</dbReference>
<evidence type="ECO:0000313" key="37">
    <source>
        <dbReference type="EMBL" id="HAF7400501.1"/>
    </source>
</evidence>
<evidence type="ECO:0000313" key="8">
    <source>
        <dbReference type="EMBL" id="EBV1033085.1"/>
    </source>
</evidence>
<evidence type="ECO:0000313" key="26">
    <source>
        <dbReference type="EMBL" id="EDI0992653.1"/>
    </source>
</evidence>
<evidence type="ECO:0000313" key="33">
    <source>
        <dbReference type="EMBL" id="HAE7600042.1"/>
    </source>
</evidence>
<dbReference type="EMBL" id="AAHEBT010000023">
    <property type="protein sequence ID" value="EBV0722153.1"/>
    <property type="molecule type" value="Genomic_DNA"/>
</dbReference>
<evidence type="ECO:0000313" key="3">
    <source>
        <dbReference type="EMBL" id="CAD06946.1"/>
    </source>
</evidence>
<evidence type="ECO:0000313" key="38">
    <source>
        <dbReference type="Proteomes" id="UP000000541"/>
    </source>
</evidence>
<evidence type="ECO:0000313" key="25">
    <source>
        <dbReference type="EMBL" id="EDI0957929.1"/>
    </source>
</evidence>
<evidence type="ECO:0000313" key="10">
    <source>
        <dbReference type="EMBL" id="EBY2834206.1"/>
    </source>
</evidence>
<evidence type="ECO:0000313" key="9">
    <source>
        <dbReference type="EMBL" id="EBX7034460.1"/>
    </source>
</evidence>
<dbReference type="EMBL" id="DAARDQ010000067">
    <property type="protein sequence ID" value="HAE1998748.1"/>
    <property type="molecule type" value="Genomic_DNA"/>
</dbReference>
<dbReference type="OMA" id="GAHYIEA"/>
<dbReference type="SUPFAM" id="SSF81606">
    <property type="entry name" value="PP2C-like"/>
    <property type="match status" value="1"/>
</dbReference>
<accession>Q8Z109</accession>
<evidence type="ECO:0000313" key="14">
    <source>
        <dbReference type="EMBL" id="ECB1385330.1"/>
    </source>
</evidence>
<accession>A0A3U8KZA1</accession>
<dbReference type="EMBL" id="AAHNRO010000012">
    <property type="protein sequence ID" value="EBY2834206.1"/>
    <property type="molecule type" value="Genomic_DNA"/>
</dbReference>
<evidence type="ECO:0000313" key="12">
    <source>
        <dbReference type="EMBL" id="EBZ9855284.1"/>
    </source>
</evidence>
<dbReference type="EMBL" id="AAMICL010000014">
    <property type="protein sequence ID" value="EDH5801496.1"/>
    <property type="molecule type" value="Genomic_DNA"/>
</dbReference>
<feature type="domain" description="PPM-type phosphatase" evidence="2">
    <location>
        <begin position="26"/>
        <end position="249"/>
    </location>
</feature>
<name>A0A3U8KZA1_SALTI</name>
<reference evidence="3 38" key="1">
    <citation type="journal article" date="2001" name="Nature">
        <title>Complete genome sequence of a multiple drug resistant Salmonella enterica serovar Typhi CT18.</title>
        <authorList>
            <person name="Parkhill J."/>
            <person name="Dougan G."/>
            <person name="James K.D."/>
            <person name="Thomson N.R."/>
            <person name="Pickard D."/>
            <person name="Wain J."/>
            <person name="Churcher C."/>
            <person name="Mungall K.L."/>
            <person name="Bentley S.D."/>
            <person name="Holden M.T.G."/>
            <person name="Sebaihia M."/>
            <person name="Baker S."/>
            <person name="Basham D."/>
            <person name="Brooks K."/>
            <person name="Chillingworth T."/>
            <person name="Connerton P."/>
            <person name="Cronin A."/>
            <person name="Davis P."/>
            <person name="Davies R.M."/>
            <person name="Dowd L."/>
            <person name="White N."/>
            <person name="Farrar J."/>
            <person name="Feltwell T."/>
            <person name="Hamlin N."/>
            <person name="Haque A."/>
            <person name="Hien T.T."/>
            <person name="Holroyd S."/>
            <person name="Jagels K."/>
            <person name="Krogh A."/>
            <person name="Larsen T.S."/>
            <person name="Leather S."/>
            <person name="Moule S."/>
            <person name="O'Gaora P."/>
            <person name="Parry C."/>
            <person name="Quail M."/>
            <person name="Rutherford K."/>
            <person name="Simmonds M."/>
            <person name="Skelton J."/>
            <person name="Stevens K."/>
            <person name="Whitehead S."/>
            <person name="Barrell B.G."/>
        </authorList>
    </citation>
    <scope>NUCLEOTIDE SEQUENCE [LARGE SCALE GENOMIC DNA]</scope>
    <source>
        <strain evidence="3 38">CT18</strain>
    </source>
</reference>
<dbReference type="EMBL" id="AALNBT010000014">
    <property type="protein sequence ID" value="EDB3136719.1"/>
    <property type="molecule type" value="Genomic_DNA"/>
</dbReference>
<reference evidence="30" key="4">
    <citation type="submission" date="2018-07" db="EMBL/GenBank/DDBJ databases">
        <authorList>
            <consortium name="NCBI Pathogen Detection Project"/>
        </authorList>
    </citation>
    <scope>NUCLEOTIDE SEQUENCE</scope>
    <source>
        <strain evidence="31">09-1703</strain>
        <strain evidence="33">09-1979</strain>
        <strain evidence="30">10-1436</strain>
        <strain evidence="32">11-2088</strain>
        <strain evidence="37">12-0098</strain>
        <strain evidence="36">13-0747</strain>
        <strain evidence="35">13-7562</strain>
        <strain evidence="34">IP E.88.374</strain>
        <strain evidence="28">Sam_1c96eabc-5ba9-4785-8bb4-b62bc64a6574</strain>
        <strain evidence="29">Sam_2e1fd039-ec06-4964-b74e-443d7665d7a0</strain>
    </source>
</reference>
<evidence type="ECO:0000313" key="5">
    <source>
        <dbReference type="EMBL" id="EBS1099285.1"/>
    </source>
</evidence>